<evidence type="ECO:0000313" key="2">
    <source>
        <dbReference type="EMBL" id="ADQ44949.1"/>
    </source>
</evidence>
<dbReference type="PANTHER" id="PTHR37292">
    <property type="entry name" value="VNG6097C"/>
    <property type="match status" value="1"/>
</dbReference>
<reference key="1">
    <citation type="submission" date="2010-11" db="EMBL/GenBank/DDBJ databases">
        <title>Complete sequence of Caldicellulosiruptor kronotskyensis 2002.</title>
        <authorList>
            <consortium name="US DOE Joint Genome Institute"/>
            <person name="Lucas S."/>
            <person name="Copeland A."/>
            <person name="Lapidus A."/>
            <person name="Cheng J.-F."/>
            <person name="Bruce D."/>
            <person name="Goodwin L."/>
            <person name="Pitluck S."/>
            <person name="Davenport K."/>
            <person name="Detter J.C."/>
            <person name="Han C."/>
            <person name="Tapia R."/>
            <person name="Land M."/>
            <person name="Hauser L."/>
            <person name="Jeffries C."/>
            <person name="Kyrpides N."/>
            <person name="Ivanova N."/>
            <person name="Mikhailova N."/>
            <person name="Blumer-Schuette S.E."/>
            <person name="Kelly R.M."/>
            <person name="Woyke T."/>
        </authorList>
    </citation>
    <scope>NUCLEOTIDE SEQUENCE</scope>
    <source>
        <strain>2002</strain>
    </source>
</reference>
<dbReference type="PANTHER" id="PTHR37292:SF2">
    <property type="entry name" value="DUF262 DOMAIN-CONTAINING PROTEIN"/>
    <property type="match status" value="1"/>
</dbReference>
<keyword evidence="3" id="KW-1185">Reference proteome</keyword>
<dbReference type="Proteomes" id="UP000006835">
    <property type="component" value="Chromosome"/>
</dbReference>
<name>E4SC24_CALK2</name>
<accession>E4SC24</accession>
<dbReference type="OrthoDB" id="9798761at2"/>
<dbReference type="RefSeq" id="WP_013429106.1">
    <property type="nucleotide sequence ID" value="NC_014720.1"/>
</dbReference>
<evidence type="ECO:0000313" key="3">
    <source>
        <dbReference type="Proteomes" id="UP000006835"/>
    </source>
</evidence>
<proteinExistence type="predicted"/>
<dbReference type="EMBL" id="CP002330">
    <property type="protein sequence ID" value="ADQ44949.1"/>
    <property type="molecule type" value="Genomic_DNA"/>
</dbReference>
<organism evidence="2 3">
    <name type="scientific">Caldicellulosiruptor kronotskyensis (strain DSM 18902 / VKM B-2412 / 2002)</name>
    <dbReference type="NCBI Taxonomy" id="632348"/>
    <lineage>
        <taxon>Bacteria</taxon>
        <taxon>Bacillati</taxon>
        <taxon>Bacillota</taxon>
        <taxon>Bacillota incertae sedis</taxon>
        <taxon>Caldicellulosiruptorales</taxon>
        <taxon>Caldicellulosiruptoraceae</taxon>
        <taxon>Caldicellulosiruptor</taxon>
    </lineage>
</organism>
<dbReference type="PATRIC" id="fig|632348.3.peg.35"/>
<gene>
    <name evidence="2" type="ordered locus">Calkro_0031</name>
</gene>
<feature type="domain" description="GmrSD restriction endonucleases N-terminal" evidence="1">
    <location>
        <begin position="6"/>
        <end position="326"/>
    </location>
</feature>
<sequence length="711" mass="83978">MGTTLREIFKAIEENKLVLPDFQREFVWEIEKQKRLLASLLVKLPIGSFLILEGERGMFPAKKVCYVSEYINLNEVKEECGYILDGQQRISTLCSAFKDYGNDIEKIYKNLRYRWFLRIKPQDGEEDIFGWTRLKFNGLDKYEPEQVIDFIECKKINEREKNKWFHPKYKMELLENDEMNKRLNEIAEKAAEEYFVPLYSIWQYTAHDKDQDLHRQVLYKIAEKRRDELKADMKDGKIKPEDILSNINPLIRQYIESGLEEKINDAWASLVARWVESVASYLENLFDTEINLIKLDKDQMPRAISVFESINEGGTQLSVYDLVVAKAATPDLISLTNRIKEIVITKIDISDALWGNNIGSKPTNWQANRIGLIEDNNISKFFKNQYLNLLSLYSNVKYGNVDELKVELIKKSKQLSIERDKINTNTEKVVRALIKAAAFLHFRCGVIGVTNIPYDLMILPIAYVFIHDDEFQYNSFKVWDDRKSLNKIEYWYWASLFGGAYRERQNEQCIRDIVTLYKWIFEKDNEEINKYFKRYYDRILEEEGYSNLQVLLREDPIHDTIPKAIEKAILQYIISLQPLDFKPDKDIYITAWDIAENKIQVNIHHICPLASGKDIKIGQSTKAIREKKDHILNSPLNMTYISKEANNAIKEMDLRIYLEKINQLARHEHLMPDINMHSEYRGEEAFFKEFLKKRYEKLKDCIKRELNRLLT</sequence>
<dbReference type="KEGG" id="ckn:Calkro_0031"/>
<reference evidence="2 3" key="2">
    <citation type="journal article" date="2011" name="J. Bacteriol.">
        <title>Complete genome sequences for the anaerobic, extremely thermophilic plant biomass-degrading bacteria Caldicellulosiruptor hydrothermalis, Caldicellulosiruptor kristjanssonii, Caldicellulosiruptor kronotskyensis, Caldicellulosiruptor owensenis, and Caldicellulosiruptor lactoaceticus.</title>
        <authorList>
            <person name="Blumer-Schuette S.E."/>
            <person name="Ozdemir I."/>
            <person name="Mistry D."/>
            <person name="Lucas S."/>
            <person name="Lapidus A."/>
            <person name="Cheng J.F."/>
            <person name="Goodwin L.A."/>
            <person name="Pitluck S."/>
            <person name="Land M.L."/>
            <person name="Hauser L.J."/>
            <person name="Woyke T."/>
            <person name="Mikhailova N."/>
            <person name="Pati A."/>
            <person name="Kyrpides N.C."/>
            <person name="Ivanova N."/>
            <person name="Detter J.C."/>
            <person name="Walston-Davenport K."/>
            <person name="Han S."/>
            <person name="Adams M.W."/>
            <person name="Kelly R.M."/>
        </authorList>
    </citation>
    <scope>NUCLEOTIDE SEQUENCE [LARGE SCALE GENOMIC DNA]</scope>
    <source>
        <strain evidence="3">DSM 18902 / VKM B-2412 / 2002</strain>
    </source>
</reference>
<protein>
    <recommendedName>
        <fullName evidence="1">GmrSD restriction endonucleases N-terminal domain-containing protein</fullName>
    </recommendedName>
</protein>
<dbReference type="HOGENOM" id="CLU_021842_0_0_9"/>
<dbReference type="AlphaFoldDB" id="E4SC24"/>
<dbReference type="Pfam" id="PF03235">
    <property type="entry name" value="GmrSD_N"/>
    <property type="match status" value="1"/>
</dbReference>
<dbReference type="InterPro" id="IPR004919">
    <property type="entry name" value="GmrSD_N"/>
</dbReference>
<evidence type="ECO:0000259" key="1">
    <source>
        <dbReference type="Pfam" id="PF03235"/>
    </source>
</evidence>